<keyword evidence="1" id="KW-1133">Transmembrane helix</keyword>
<dbReference type="PANTHER" id="PTHR10974">
    <property type="entry name" value="FI08016P-RELATED"/>
    <property type="match status" value="1"/>
</dbReference>
<dbReference type="FunFam" id="3.40.720.10:FF:000017">
    <property type="entry name" value="Predicted protein"/>
    <property type="match status" value="1"/>
</dbReference>
<protein>
    <submittedName>
        <fullName evidence="2">Uncharacterized protein</fullName>
    </submittedName>
</protein>
<dbReference type="Proteomes" id="UP000681722">
    <property type="component" value="Unassembled WGS sequence"/>
</dbReference>
<evidence type="ECO:0000313" key="3">
    <source>
        <dbReference type="EMBL" id="CAF3565732.1"/>
    </source>
</evidence>
<dbReference type="GO" id="GO:0005615">
    <property type="term" value="C:extracellular space"/>
    <property type="evidence" value="ECO:0007669"/>
    <property type="project" value="TreeGrafter"/>
</dbReference>
<keyword evidence="4" id="KW-1185">Reference proteome</keyword>
<dbReference type="Proteomes" id="UP000663829">
    <property type="component" value="Unassembled WGS sequence"/>
</dbReference>
<feature type="transmembrane region" description="Helical" evidence="1">
    <location>
        <begin position="9"/>
        <end position="28"/>
    </location>
</feature>
<dbReference type="InterPro" id="IPR004245">
    <property type="entry name" value="DUF229"/>
</dbReference>
<dbReference type="OrthoDB" id="413313at2759"/>
<evidence type="ECO:0000313" key="2">
    <source>
        <dbReference type="EMBL" id="CAF0782284.1"/>
    </source>
</evidence>
<dbReference type="SUPFAM" id="SSF53649">
    <property type="entry name" value="Alkaline phosphatase-like"/>
    <property type="match status" value="1"/>
</dbReference>
<dbReference type="CDD" id="cd16021">
    <property type="entry name" value="ALP_like"/>
    <property type="match status" value="1"/>
</dbReference>
<evidence type="ECO:0000313" key="4">
    <source>
        <dbReference type="Proteomes" id="UP000663829"/>
    </source>
</evidence>
<dbReference type="AlphaFoldDB" id="A0A813RCP0"/>
<comment type="caution">
    <text evidence="2">The sequence shown here is derived from an EMBL/GenBank/DDBJ whole genome shotgun (WGS) entry which is preliminary data.</text>
</comment>
<accession>A0A813RCP0</accession>
<dbReference type="EMBL" id="CAJOBC010000284">
    <property type="protein sequence ID" value="CAF3565732.1"/>
    <property type="molecule type" value="Genomic_DNA"/>
</dbReference>
<dbReference type="Pfam" id="PF02995">
    <property type="entry name" value="DUF229"/>
    <property type="match status" value="1"/>
</dbReference>
<name>A0A813RCP0_9BILA</name>
<proteinExistence type="predicted"/>
<keyword evidence="1" id="KW-0812">Transmembrane</keyword>
<reference evidence="2" key="1">
    <citation type="submission" date="2021-02" db="EMBL/GenBank/DDBJ databases">
        <authorList>
            <person name="Nowell W R."/>
        </authorList>
    </citation>
    <scope>NUCLEOTIDE SEQUENCE</scope>
</reference>
<evidence type="ECO:0000256" key="1">
    <source>
        <dbReference type="SAM" id="Phobius"/>
    </source>
</evidence>
<organism evidence="2 4">
    <name type="scientific">Didymodactylos carnosus</name>
    <dbReference type="NCBI Taxonomy" id="1234261"/>
    <lineage>
        <taxon>Eukaryota</taxon>
        <taxon>Metazoa</taxon>
        <taxon>Spiralia</taxon>
        <taxon>Gnathifera</taxon>
        <taxon>Rotifera</taxon>
        <taxon>Eurotatoria</taxon>
        <taxon>Bdelloidea</taxon>
        <taxon>Philodinida</taxon>
        <taxon>Philodinidae</taxon>
        <taxon>Didymodactylos</taxon>
    </lineage>
</organism>
<dbReference type="PANTHER" id="PTHR10974:SF1">
    <property type="entry name" value="FI08016P-RELATED"/>
    <property type="match status" value="1"/>
</dbReference>
<sequence>MTGRWFRHCLYTLHILVIVNIFFFIFVYHRLISHESKSKKDNVESSSCTIPQFKPWDPTIGKLIHIPPVYRCPTDKKQLIDVINYTQLKINQTVNQTLYKGKITHCVYYAIGRNPDEKYFRDYTYTLSKQPILIQNGITDEIQDADYVLTRCYDNPTILFDGNIFCGQNCTKDRQSTTIRTISTTTMKGRKPVIQSDKPVQEYVHTLMRLKKRPFSYEEWIRPTTQTWWENPIQTKIMPPSILFIILDAVSDLQARRALPQTLAYLEKKGLYSFNRHSVVGDGTFDNIVPLFFGKYAKDLLIPNVNDSRYTFEIQETKGQGKKKVTIKKTVHYPGPYDNHSFIIKNFSKKFNYTTFFSEEWKESAFYNLKNGFHEQPTDYYLRPFWLSIYDSLSYNKFWGNSNPKPCYLNNLLHRLSLDWLKQFLEVHSSTDQPKFGILKLNEMSHDYMERLFWIDSDLKTYFENFFDKGLLSNTIFILCGDHGHRQHPVRLTQMGSFEAKLPFFSMLLPDWFKQKFPKAIENLINNRKVLTSWWDVYETLVNILNMIEKPSIFHPLEVEWKSTTSGISLFHPIPNRDCTTAGIPEKFCPCSRSNPIDIETPIVKQVALYSVSYINDQKLKNHKHLCMKLELKSIIRADVEILPKIKHYRNNVTLGNFTHLYTVLFETQPSMAIFESNLLYDPLNKFIQLHSDMSRINLYRKSSACIQDRYELKSYCYCLAYHQSLNKTLSTITTKQLITRKPLNKITEVKNILQDKIKHLL</sequence>
<dbReference type="Gene3D" id="3.40.720.10">
    <property type="entry name" value="Alkaline Phosphatase, subunit A"/>
    <property type="match status" value="1"/>
</dbReference>
<dbReference type="InterPro" id="IPR017850">
    <property type="entry name" value="Alkaline_phosphatase_core_sf"/>
</dbReference>
<gene>
    <name evidence="2" type="ORF">GPM918_LOCUS2538</name>
    <name evidence="3" type="ORF">SRO942_LOCUS2538</name>
</gene>
<dbReference type="EMBL" id="CAJNOQ010000284">
    <property type="protein sequence ID" value="CAF0782284.1"/>
    <property type="molecule type" value="Genomic_DNA"/>
</dbReference>
<keyword evidence="1" id="KW-0472">Membrane</keyword>